<keyword evidence="3" id="KW-0328">Glycosyltransferase</keyword>
<evidence type="ECO:0000256" key="1">
    <source>
        <dbReference type="ARBA" id="ARBA00007677"/>
    </source>
</evidence>
<dbReference type="InterPro" id="IPR002685">
    <property type="entry name" value="Glyco_trans_15"/>
</dbReference>
<dbReference type="Proteomes" id="UP000001861">
    <property type="component" value="Unassembled WGS sequence"/>
</dbReference>
<dbReference type="SUPFAM" id="SSF53448">
    <property type="entry name" value="Nucleotide-diphospho-sugar transferases"/>
    <property type="match status" value="1"/>
</dbReference>
<sequence length="217" mass="25206">MTVPKYSHKRHKSMQLTIERAQESLRGVPSHHRANATFVMLCRNREIEGVISSVRQVEDRFNDNYGYPWVFLNDEPFTEEFKRRVSVLIKSPVHFGVIPPDVWNQPDWIDEEKAAAGRKKMVEEMIIYGASRKTPPILTSNTPARANDVHASCEDTATCADSTREHELMLPYRYYWRIEPDVDYFCDLNYDPFTYMEVNKKVYGASLLFVVSFGWGG</sequence>
<dbReference type="AlphaFoldDB" id="A8N4D6"/>
<gene>
    <name evidence="3" type="ORF">CC1G_09620</name>
</gene>
<dbReference type="PANTHER" id="PTHR31121">
    <property type="entry name" value="ALPHA-1,2 MANNOSYLTRANSFERASE KTR1"/>
    <property type="match status" value="1"/>
</dbReference>
<dbReference type="HOGENOM" id="CLU_1272223_0_0_1"/>
<comment type="similarity">
    <text evidence="1">Belongs to the glycosyltransferase 15 family.</text>
</comment>
<keyword evidence="2" id="KW-0808">Transferase</keyword>
<comment type="caution">
    <text evidence="3">The sequence shown here is derived from an EMBL/GenBank/DDBJ whole genome shotgun (WGS) entry which is preliminary data.</text>
</comment>
<dbReference type="GO" id="GO:0006487">
    <property type="term" value="P:protein N-linked glycosylation"/>
    <property type="evidence" value="ECO:0007669"/>
    <property type="project" value="TreeGrafter"/>
</dbReference>
<evidence type="ECO:0000313" key="3">
    <source>
        <dbReference type="EMBL" id="EAU92099.2"/>
    </source>
</evidence>
<dbReference type="Gene3D" id="3.90.550.10">
    <property type="entry name" value="Spore Coat Polysaccharide Biosynthesis Protein SpsA, Chain A"/>
    <property type="match status" value="1"/>
</dbReference>
<evidence type="ECO:0000313" key="4">
    <source>
        <dbReference type="Proteomes" id="UP000001861"/>
    </source>
</evidence>
<name>A8N4D6_COPC7</name>
<organism evidence="3 4">
    <name type="scientific">Coprinopsis cinerea (strain Okayama-7 / 130 / ATCC MYA-4618 / FGSC 9003)</name>
    <name type="common">Inky cap fungus</name>
    <name type="synonym">Hormographiella aspergillata</name>
    <dbReference type="NCBI Taxonomy" id="240176"/>
    <lineage>
        <taxon>Eukaryota</taxon>
        <taxon>Fungi</taxon>
        <taxon>Dikarya</taxon>
        <taxon>Basidiomycota</taxon>
        <taxon>Agaricomycotina</taxon>
        <taxon>Agaricomycetes</taxon>
        <taxon>Agaricomycetidae</taxon>
        <taxon>Agaricales</taxon>
        <taxon>Agaricineae</taxon>
        <taxon>Psathyrellaceae</taxon>
        <taxon>Coprinopsis</taxon>
    </lineage>
</organism>
<dbReference type="GO" id="GO:0000026">
    <property type="term" value="F:alpha-1,2-mannosyltransferase activity"/>
    <property type="evidence" value="ECO:0007669"/>
    <property type="project" value="TreeGrafter"/>
</dbReference>
<dbReference type="InterPro" id="IPR029044">
    <property type="entry name" value="Nucleotide-diphossugar_trans"/>
</dbReference>
<dbReference type="VEuPathDB" id="FungiDB:CC1G_09620"/>
<dbReference type="KEGG" id="cci:CC1G_09620"/>
<keyword evidence="4" id="KW-1185">Reference proteome</keyword>
<dbReference type="InParanoid" id="A8N4D6"/>
<dbReference type="OMA" id="SHEYMEL"/>
<dbReference type="GO" id="GO:0005794">
    <property type="term" value="C:Golgi apparatus"/>
    <property type="evidence" value="ECO:0007669"/>
    <property type="project" value="TreeGrafter"/>
</dbReference>
<dbReference type="OrthoDB" id="439943at2759"/>
<dbReference type="eggNOG" id="KOG4472">
    <property type="taxonomic scope" value="Eukaryota"/>
</dbReference>
<protein>
    <submittedName>
        <fullName evidence="3">Alpha-1,2 mannosyltransferase KTR1</fullName>
    </submittedName>
</protein>
<dbReference type="RefSeq" id="XP_001829731.2">
    <property type="nucleotide sequence ID" value="XM_001829679.2"/>
</dbReference>
<evidence type="ECO:0000256" key="2">
    <source>
        <dbReference type="ARBA" id="ARBA00022679"/>
    </source>
</evidence>
<proteinExistence type="inferred from homology"/>
<accession>A8N4D6</accession>
<dbReference type="PANTHER" id="PTHR31121:SF6">
    <property type="entry name" value="ALPHA-1,2 MANNOSYLTRANSFERASE KTR1"/>
    <property type="match status" value="1"/>
</dbReference>
<dbReference type="GO" id="GO:0016020">
    <property type="term" value="C:membrane"/>
    <property type="evidence" value="ECO:0007669"/>
    <property type="project" value="InterPro"/>
</dbReference>
<reference evidence="3 4" key="1">
    <citation type="journal article" date="2010" name="Proc. Natl. Acad. Sci. U.S.A.">
        <title>Insights into evolution of multicellular fungi from the assembled chromosomes of the mushroom Coprinopsis cinerea (Coprinus cinereus).</title>
        <authorList>
            <person name="Stajich J.E."/>
            <person name="Wilke S.K."/>
            <person name="Ahren D."/>
            <person name="Au C.H."/>
            <person name="Birren B.W."/>
            <person name="Borodovsky M."/>
            <person name="Burns C."/>
            <person name="Canback B."/>
            <person name="Casselton L.A."/>
            <person name="Cheng C.K."/>
            <person name="Deng J."/>
            <person name="Dietrich F.S."/>
            <person name="Fargo D.C."/>
            <person name="Farman M.L."/>
            <person name="Gathman A.C."/>
            <person name="Goldberg J."/>
            <person name="Guigo R."/>
            <person name="Hoegger P.J."/>
            <person name="Hooker J.B."/>
            <person name="Huggins A."/>
            <person name="James T.Y."/>
            <person name="Kamada T."/>
            <person name="Kilaru S."/>
            <person name="Kodira C."/>
            <person name="Kues U."/>
            <person name="Kupfer D."/>
            <person name="Kwan H.S."/>
            <person name="Lomsadze A."/>
            <person name="Li W."/>
            <person name="Lilly W.W."/>
            <person name="Ma L.J."/>
            <person name="Mackey A.J."/>
            <person name="Manning G."/>
            <person name="Martin F."/>
            <person name="Muraguchi H."/>
            <person name="Natvig D.O."/>
            <person name="Palmerini H."/>
            <person name="Ramesh M.A."/>
            <person name="Rehmeyer C.J."/>
            <person name="Roe B.A."/>
            <person name="Shenoy N."/>
            <person name="Stanke M."/>
            <person name="Ter-Hovhannisyan V."/>
            <person name="Tunlid A."/>
            <person name="Velagapudi R."/>
            <person name="Vision T.J."/>
            <person name="Zeng Q."/>
            <person name="Zolan M.E."/>
            <person name="Pukkila P.J."/>
        </authorList>
    </citation>
    <scope>NUCLEOTIDE SEQUENCE [LARGE SCALE GENOMIC DNA]</scope>
    <source>
        <strain evidence="4">Okayama-7 / 130 / ATCC MYA-4618 / FGSC 9003</strain>
    </source>
</reference>
<dbReference type="GeneID" id="6006166"/>
<dbReference type="EMBL" id="AACS02000003">
    <property type="protein sequence ID" value="EAU92099.2"/>
    <property type="molecule type" value="Genomic_DNA"/>
</dbReference>
<dbReference type="Pfam" id="PF01793">
    <property type="entry name" value="Glyco_transf_15"/>
    <property type="match status" value="2"/>
</dbReference>
<dbReference type="GO" id="GO:0000032">
    <property type="term" value="P:cell wall mannoprotein biosynthetic process"/>
    <property type="evidence" value="ECO:0007669"/>
    <property type="project" value="TreeGrafter"/>
</dbReference>